<dbReference type="EMBL" id="NDIQ01000001">
    <property type="protein sequence ID" value="PRT53944.1"/>
    <property type="molecule type" value="Genomic_DNA"/>
</dbReference>
<dbReference type="InterPro" id="IPR036322">
    <property type="entry name" value="WD40_repeat_dom_sf"/>
</dbReference>
<dbReference type="PANTHER" id="PTHR14221">
    <property type="entry name" value="WD REPEAT DOMAIN 44"/>
    <property type="match status" value="1"/>
</dbReference>
<dbReference type="AlphaFoldDB" id="A0A2T0FG39"/>
<dbReference type="SMART" id="SM00320">
    <property type="entry name" value="WD40"/>
    <property type="match status" value="6"/>
</dbReference>
<dbReference type="InterPro" id="IPR040324">
    <property type="entry name" value="WDR44/Dgr2"/>
</dbReference>
<evidence type="ECO:0000256" key="2">
    <source>
        <dbReference type="ARBA" id="ARBA00022737"/>
    </source>
</evidence>
<feature type="repeat" description="WD" evidence="3">
    <location>
        <begin position="164"/>
        <end position="204"/>
    </location>
</feature>
<feature type="region of interest" description="Disordered" evidence="4">
    <location>
        <begin position="38"/>
        <end position="76"/>
    </location>
</feature>
<dbReference type="InterPro" id="IPR015943">
    <property type="entry name" value="WD40/YVTN_repeat-like_dom_sf"/>
</dbReference>
<organism evidence="5 6">
    <name type="scientific">Wickerhamiella sorbophila</name>
    <dbReference type="NCBI Taxonomy" id="45607"/>
    <lineage>
        <taxon>Eukaryota</taxon>
        <taxon>Fungi</taxon>
        <taxon>Dikarya</taxon>
        <taxon>Ascomycota</taxon>
        <taxon>Saccharomycotina</taxon>
        <taxon>Dipodascomycetes</taxon>
        <taxon>Dipodascales</taxon>
        <taxon>Trichomonascaceae</taxon>
        <taxon>Wickerhamiella</taxon>
    </lineage>
</organism>
<dbReference type="PROSITE" id="PS50082">
    <property type="entry name" value="WD_REPEATS_2"/>
    <property type="match status" value="3"/>
</dbReference>
<keyword evidence="2" id="KW-0677">Repeat</keyword>
<dbReference type="OrthoDB" id="1932312at2759"/>
<gene>
    <name evidence="5" type="ORF">B9G98_01564</name>
</gene>
<dbReference type="Gene3D" id="2.130.10.10">
    <property type="entry name" value="YVTN repeat-like/Quinoprotein amine dehydrogenase"/>
    <property type="match status" value="1"/>
</dbReference>
<dbReference type="InterPro" id="IPR001680">
    <property type="entry name" value="WD40_rpt"/>
</dbReference>
<evidence type="ECO:0000313" key="5">
    <source>
        <dbReference type="EMBL" id="PRT53944.1"/>
    </source>
</evidence>
<protein>
    <submittedName>
        <fullName evidence="5">Putative WD repeat-containing protein C3H5.08c</fullName>
    </submittedName>
</protein>
<feature type="repeat" description="WD" evidence="3">
    <location>
        <begin position="105"/>
        <end position="146"/>
    </location>
</feature>
<dbReference type="RefSeq" id="XP_024663890.1">
    <property type="nucleotide sequence ID" value="XM_024808122.1"/>
</dbReference>
<feature type="compositionally biased region" description="Low complexity" evidence="4">
    <location>
        <begin position="50"/>
        <end position="61"/>
    </location>
</feature>
<dbReference type="GeneID" id="36515313"/>
<proteinExistence type="predicted"/>
<feature type="repeat" description="WD" evidence="3">
    <location>
        <begin position="211"/>
        <end position="246"/>
    </location>
</feature>
<sequence length="476" mass="53002">MRIALEGSSLSESSVVLDPLRVELGRRSRCRNQNLPNLKSLFRGGDPATSSDDSIDQSNSIAPKVSEKQSKYKRSKVKAVHTSNKASSTLQQVVIVEEHDLREEKTQRSQAVWALEFSPDGKHLATAGQDGKIRIWRTLDATERATSLTPSESPLFAKEPIKIFSDHTDEITDLKWSKNNFIITASLDRTVRLWHVERNKCLAVFHPPDIVSSVAFHPTDDRFFLTGSLDKQISLWSIPDREVVYSRQMPDMVTAVSFSPEGTSCLAGCYNGKLVLCRTDRLKILKTAQVGSARKPKGTLKITGTTVVKRKDHPQPLVLVTSNSSRVRLYNLNDLSLERRLRGPRNDYSQTAAAMSDDGDMIICGSEDHRTYFWHMNTQPEGLRRQVTQNEWVHSHHAAVSVAQFIPQSALTLAGVQGRGFVAADSHGIVRVFLQWPERQIAAQVKGHLLAAPIFVISYGRLMGRAAAHALVLGLL</sequence>
<keyword evidence="6" id="KW-1185">Reference proteome</keyword>
<comment type="caution">
    <text evidence="5">The sequence shown here is derived from an EMBL/GenBank/DDBJ whole genome shotgun (WGS) entry which is preliminary data.</text>
</comment>
<evidence type="ECO:0000256" key="3">
    <source>
        <dbReference type="PROSITE-ProRule" id="PRU00221"/>
    </source>
</evidence>
<dbReference type="PRINTS" id="PR00320">
    <property type="entry name" value="GPROTEINBRPT"/>
</dbReference>
<dbReference type="PANTHER" id="PTHR14221:SF0">
    <property type="entry name" value="WD REPEAT-CONTAINING PROTEIN 44"/>
    <property type="match status" value="1"/>
</dbReference>
<dbReference type="SUPFAM" id="SSF50978">
    <property type="entry name" value="WD40 repeat-like"/>
    <property type="match status" value="1"/>
</dbReference>
<evidence type="ECO:0000256" key="1">
    <source>
        <dbReference type="ARBA" id="ARBA00022574"/>
    </source>
</evidence>
<dbReference type="InterPro" id="IPR020472">
    <property type="entry name" value="WD40_PAC1"/>
</dbReference>
<dbReference type="STRING" id="45607.A0A2T0FG39"/>
<dbReference type="PROSITE" id="PS50294">
    <property type="entry name" value="WD_REPEATS_REGION"/>
    <property type="match status" value="2"/>
</dbReference>
<keyword evidence="1 3" id="KW-0853">WD repeat</keyword>
<accession>A0A2T0FG39</accession>
<evidence type="ECO:0000256" key="4">
    <source>
        <dbReference type="SAM" id="MobiDB-lite"/>
    </source>
</evidence>
<evidence type="ECO:0000313" key="6">
    <source>
        <dbReference type="Proteomes" id="UP000238350"/>
    </source>
</evidence>
<name>A0A2T0FG39_9ASCO</name>
<dbReference type="Proteomes" id="UP000238350">
    <property type="component" value="Unassembled WGS sequence"/>
</dbReference>
<dbReference type="Pfam" id="PF00400">
    <property type="entry name" value="WD40"/>
    <property type="match status" value="4"/>
</dbReference>
<reference evidence="5 6" key="1">
    <citation type="submission" date="2017-04" db="EMBL/GenBank/DDBJ databases">
        <title>Genome sequencing of [Candida] sorbophila.</title>
        <authorList>
            <person name="Ahn J.O."/>
        </authorList>
    </citation>
    <scope>NUCLEOTIDE SEQUENCE [LARGE SCALE GENOMIC DNA]</scope>
    <source>
        <strain evidence="5 6">DS02</strain>
    </source>
</reference>